<proteinExistence type="predicted"/>
<gene>
    <name evidence="1" type="ORF">AMPC_39060</name>
</gene>
<dbReference type="Proteomes" id="UP001162734">
    <property type="component" value="Chromosome"/>
</dbReference>
<dbReference type="EMBL" id="AP025592">
    <property type="protein sequence ID" value="BDG10793.1"/>
    <property type="molecule type" value="Genomic_DNA"/>
</dbReference>
<evidence type="ECO:0000313" key="2">
    <source>
        <dbReference type="Proteomes" id="UP001162734"/>
    </source>
</evidence>
<dbReference type="InterPro" id="IPR027417">
    <property type="entry name" value="P-loop_NTPase"/>
</dbReference>
<name>A0ABM7XFW4_9BACT</name>
<evidence type="ECO:0008006" key="3">
    <source>
        <dbReference type="Google" id="ProtNLM"/>
    </source>
</evidence>
<accession>A0ABM7XFW4</accession>
<evidence type="ECO:0000313" key="1">
    <source>
        <dbReference type="EMBL" id="BDG10793.1"/>
    </source>
</evidence>
<dbReference type="SUPFAM" id="SSF52540">
    <property type="entry name" value="P-loop containing nucleoside triphosphate hydrolases"/>
    <property type="match status" value="1"/>
</dbReference>
<sequence length="687" mass="76438">MSLHLRHLRLRATTPDGVFGTDISFTPGLFILRADNTSGKSTCLQAIIYALGLEGMWGPKHDVPLPHAMTAKVSDGHSEHPVIESEVLLEIENGRGEVLTVKRPVKSITSLNLISTWNAPLLTVPGSSGAQTDYFVREKGAAVRGVGFHHMLARFIGWTLPSVARYAGGESPLYLECIFPMLFVEQRRGWTLAIRYPTHLGIREVGRHVVDFLLKLDVERIDAEKRRLRELERDLVTRWQKAAGEVGTAAGMIGAVVESLPTQPTTSWPPAALPTLVVHRNDTWVRVDDVIQADEELLQRLAAGPVPTVREDAPALAAKLKDLEDALAQLDAVASGAVEDVETETAELQSVRSRISSIDKELQRNRDALKLSKLGSVQALALSGHSCPTCQQAVSDDLLPQVLKHESMPLAENIAFLDEQRKLASLVAADSEAILRGKQRELTIIRERADALRSEIRAVRTTLTSNEQSPSVAAIEQRLRIEERVARYRRAIDEVSILIAGFEELVAEYKHLLSARAELPKEALSHRDQAKLGLWEQRFVEYCERFGLKSVEPRSLNISRETYRPVHEGFDLDFVRSEKPKEMELEFDFSASDTIRAVWAYLLGMMSVDHTFTTNYPRLLVFDEPRQQSTASESLGEFLKIAAQQAQGGRQVLVATSETLPDLEPMLKGVPHSLLSFEGRILKRVPS</sequence>
<dbReference type="Gene3D" id="3.40.50.300">
    <property type="entry name" value="P-loop containing nucleotide triphosphate hydrolases"/>
    <property type="match status" value="1"/>
</dbReference>
<dbReference type="RefSeq" id="WP_248343351.1">
    <property type="nucleotide sequence ID" value="NZ_AP025592.1"/>
</dbReference>
<protein>
    <recommendedName>
        <fullName evidence="3">Rad50/SbcC-type AAA domain-containing protein</fullName>
    </recommendedName>
</protein>
<keyword evidence="2" id="KW-1185">Reference proteome</keyword>
<reference evidence="2" key="1">
    <citation type="journal article" date="2022" name="Int. J. Syst. Evol. Microbiol.">
        <title>Anaeromyxobacter oryzae sp. nov., Anaeromyxobacter diazotrophicus sp. nov. and Anaeromyxobacter paludicola sp. nov., isolated from paddy soils.</title>
        <authorList>
            <person name="Itoh H."/>
            <person name="Xu Z."/>
            <person name="Mise K."/>
            <person name="Masuda Y."/>
            <person name="Ushijima N."/>
            <person name="Hayakawa C."/>
            <person name="Shiratori Y."/>
            <person name="Senoo K."/>
        </authorList>
    </citation>
    <scope>NUCLEOTIDE SEQUENCE [LARGE SCALE GENOMIC DNA]</scope>
    <source>
        <strain evidence="2">Red630</strain>
    </source>
</reference>
<organism evidence="1 2">
    <name type="scientific">Anaeromyxobacter paludicola</name>
    <dbReference type="NCBI Taxonomy" id="2918171"/>
    <lineage>
        <taxon>Bacteria</taxon>
        <taxon>Pseudomonadati</taxon>
        <taxon>Myxococcota</taxon>
        <taxon>Myxococcia</taxon>
        <taxon>Myxococcales</taxon>
        <taxon>Cystobacterineae</taxon>
        <taxon>Anaeromyxobacteraceae</taxon>
        <taxon>Anaeromyxobacter</taxon>
    </lineage>
</organism>